<proteinExistence type="predicted"/>
<organism evidence="6 7">
    <name type="scientific">Sulfitobacter guttiformis</name>
    <dbReference type="NCBI Taxonomy" id="74349"/>
    <lineage>
        <taxon>Bacteria</taxon>
        <taxon>Pseudomonadati</taxon>
        <taxon>Pseudomonadota</taxon>
        <taxon>Alphaproteobacteria</taxon>
        <taxon>Rhodobacterales</taxon>
        <taxon>Roseobacteraceae</taxon>
        <taxon>Sulfitobacter</taxon>
    </lineage>
</organism>
<dbReference type="EMBL" id="RAQK01000002">
    <property type="protein sequence ID" value="RKE93971.1"/>
    <property type="molecule type" value="Genomic_DNA"/>
</dbReference>
<dbReference type="InterPro" id="IPR032808">
    <property type="entry name" value="DoxX"/>
</dbReference>
<evidence type="ECO:0000256" key="3">
    <source>
        <dbReference type="ARBA" id="ARBA00022989"/>
    </source>
</evidence>
<feature type="transmembrane region" description="Helical" evidence="5">
    <location>
        <begin position="49"/>
        <end position="69"/>
    </location>
</feature>
<comment type="caution">
    <text evidence="6">The sequence shown here is derived from an EMBL/GenBank/DDBJ whole genome shotgun (WGS) entry which is preliminary data.</text>
</comment>
<evidence type="ECO:0000256" key="4">
    <source>
        <dbReference type="ARBA" id="ARBA00023136"/>
    </source>
</evidence>
<keyword evidence="7" id="KW-1185">Reference proteome</keyword>
<dbReference type="AlphaFoldDB" id="A0A420DIC8"/>
<evidence type="ECO:0000313" key="6">
    <source>
        <dbReference type="EMBL" id="RKE93971.1"/>
    </source>
</evidence>
<dbReference type="RefSeq" id="WP_025061993.1">
    <property type="nucleotide sequence ID" value="NZ_RAQK01000002.1"/>
</dbReference>
<keyword evidence="4 5" id="KW-0472">Membrane</keyword>
<dbReference type="STRING" id="1443111.Z949_1434"/>
<evidence type="ECO:0000256" key="5">
    <source>
        <dbReference type="SAM" id="Phobius"/>
    </source>
</evidence>
<comment type="subcellular location">
    <subcellularLocation>
        <location evidence="1">Membrane</location>
        <topology evidence="1">Multi-pass membrane protein</topology>
    </subcellularLocation>
</comment>
<feature type="transmembrane region" description="Helical" evidence="5">
    <location>
        <begin position="99"/>
        <end position="118"/>
    </location>
</feature>
<keyword evidence="2 5" id="KW-0812">Transmembrane</keyword>
<dbReference type="GO" id="GO:0016020">
    <property type="term" value="C:membrane"/>
    <property type="evidence" value="ECO:0007669"/>
    <property type="project" value="UniProtKB-SubCell"/>
</dbReference>
<evidence type="ECO:0000256" key="1">
    <source>
        <dbReference type="ARBA" id="ARBA00004141"/>
    </source>
</evidence>
<feature type="transmembrane region" description="Helical" evidence="5">
    <location>
        <begin position="76"/>
        <end position="93"/>
    </location>
</feature>
<sequence>MKAVSQGDPFARWFDRLGRFLIALLFLLGAVQKIVDPVPVMVMLEGVYMPAWTVWPIAFFNLAAGILLIIGYKLRVLAFVLAVYCMLTSYFHFIPSDGWQMSIFVKNWAIAGGLLILASQQRPAIRP</sequence>
<evidence type="ECO:0000313" key="7">
    <source>
        <dbReference type="Proteomes" id="UP000284407"/>
    </source>
</evidence>
<keyword evidence="3 5" id="KW-1133">Transmembrane helix</keyword>
<gene>
    <name evidence="6" type="ORF">C8N30_3074</name>
</gene>
<accession>A0A420DIC8</accession>
<evidence type="ECO:0000256" key="2">
    <source>
        <dbReference type="ARBA" id="ARBA00022692"/>
    </source>
</evidence>
<name>A0A420DIC8_9RHOB</name>
<reference evidence="6 7" key="1">
    <citation type="submission" date="2018-09" db="EMBL/GenBank/DDBJ databases">
        <title>Genomic Encyclopedia of Archaeal and Bacterial Type Strains, Phase II (KMG-II): from individual species to whole genera.</title>
        <authorList>
            <person name="Goeker M."/>
        </authorList>
    </citation>
    <scope>NUCLEOTIDE SEQUENCE [LARGE SCALE GENOMIC DNA]</scope>
    <source>
        <strain evidence="6 7">DSM 11458</strain>
    </source>
</reference>
<dbReference type="OrthoDB" id="9810206at2"/>
<protein>
    <submittedName>
        <fullName evidence="6">Putative oxidoreductase</fullName>
    </submittedName>
</protein>
<dbReference type="Pfam" id="PF07681">
    <property type="entry name" value="DoxX"/>
    <property type="match status" value="1"/>
</dbReference>
<dbReference type="Proteomes" id="UP000284407">
    <property type="component" value="Unassembled WGS sequence"/>
</dbReference>